<evidence type="ECO:0000256" key="8">
    <source>
        <dbReference type="SAM" id="Phobius"/>
    </source>
</evidence>
<feature type="transmembrane region" description="Helical" evidence="8">
    <location>
        <begin position="967"/>
        <end position="984"/>
    </location>
</feature>
<dbReference type="Gene3D" id="1.20.1560.10">
    <property type="entry name" value="ABC transporter type 1, transmembrane domain"/>
    <property type="match status" value="2"/>
</dbReference>
<dbReference type="InterPro" id="IPR003593">
    <property type="entry name" value="AAA+_ATPase"/>
</dbReference>
<dbReference type="CDD" id="cd18580">
    <property type="entry name" value="ABC_6TM_ABCC_D2"/>
    <property type="match status" value="1"/>
</dbReference>
<sequence length="1679" mass="185074">MTANCSSDDSFGPAFSCPEPGTTFDFTLTFEHSILSIVPCAILLVVLPVQLRKIWSWMPKTHPSKTLAGKAVISTILVGLHVALLVLWSRLNRSGVPLRTAIPYGVVSLVTTVAVSALVLLEHGRSWRPSSLVSVYLGISALFDAVQVRTIFLRGPSTAIASVLSAALALKLAFLGLQTRNKRSYLKEPYRRFPPETLSGILNRSFFWWLRPTFFQGYRVGLTLDSICDIDVELKSASMQSRILHAWTRHSDKGRFALASALASALRRPLLTVVLPRLCLVAFNYAQPFLIQRAVSLLEEPVNEQTANDRYGLIGATALVYLGIAHKLYRSLTMVRAATVSLIYVTSLESFPGTLDDARTVTLMSTDVERTIGAISIAPVIVAAACFTWQTWLARYMGPRQLSWIKSIQSRVANISSVLRNMKAVRMMGLANLVEEMLQTQRLRELDLSKPFSWMIVWVNMIASMPQVLAPLVTFAAYAIRSRVDNSGQLSVVAAFSSLAIISLITSPAVHLLSSIPALRAAEGCVDRIQKFLLSPKISRNDEHSSRKSSENGSKSSPYQHVMVKLGEGIKRDESGHLIKFEAVDLRPYKNAELLLKNASFGIPEAKLTMVIGPVGSGKSTFLKALIGEITPERGSLTIGTRSVAYCSQTPWLPNSSFRTVLCGPTEYEEAWYETVLEACDLKRDVQQFSQGDQTIIGSRGAILSGGQRQRLALARAIYARKSLLLLDDIFSALDRDTEENVIYRLFSDQGLVHKLQCTTVLVTHSMRHTSMADNVLVVDPETKTAKARAKRELISDILPPSPENSKDEQKEVNVTRVPQKYSSLTANNAVTGATQEDFEDLARRTGDMSVYLYYYRAIGLPRTLGACLILAVFTFTSNFPRFWLEWYTDDPVSRFSAFLGLYFMLVVVASSSQGAMIWQIMISIVPKSGAELHKILLRVVMRAPMQFFSSIDSGVTLNRFSQDMTLVDAVLPTVAFGTVLALMQCVAQLIFVCLGSSYMAICVPVAGITLYLIQKFYLRTSRQLRFLDLEAKSPLFTHFVETIEGLVSIRAFHWQADFTEANLKHLDQSQKPYYLLFCIQRWLILVLDLVFAAMATVLMALAFTVRATTSSGSLGVALTAVLSFSQSLQDLMLSWTQVETSLGAIARTKNLEDAIPPEDANDGKVQEPQTGWPGKGSIEFQHVCASYDGKDMALRDISLCVKPGQKVGILGRTGSGKSTLIAALLRLVDVVPPEHPTMGDASVGRILIDDTPITTVSRTALRSRILSIPQEGLTLGGTIRFNADPYHATVCRDSEPGSIDDKSHDELILSAISRVGVWEAIEARGGLDGDMTSAPLSQGEGQLFSIARAIIRKDIASAPGPMDSGAAQDAPRCSGNTTAVSANDGIQTTQPTARHSILLLDEATSNLDVETDAKIQTLIRKEFREFTIVTIAHRPLLRSRRMKAGRRVWFIFRRWDTCLDRLWLRGRRLLFGLPLRATIGNASGQKSVGSLVSTTKHAIHVQLLCTMPVNDARVVLSARALAEREAHEHEVSDLWNKKLSALHAAVAAGTYKPRPELRFPVIIAPNSPISSPKVLQKIAGLSSAPKVTTTTEVDFLFKGNIEPADGKKVQICDVDWDQIKNIKAITEWSEACVFSQGIVRFAVLVRSLKKNRLHEALRHSELEAPPWHFLPAPPYIAL</sequence>
<feature type="transmembrane region" description="Helical" evidence="8">
    <location>
        <begin position="990"/>
        <end position="1014"/>
    </location>
</feature>
<feature type="transmembrane region" description="Helical" evidence="8">
    <location>
        <begin position="372"/>
        <end position="393"/>
    </location>
</feature>
<comment type="subcellular location">
    <subcellularLocation>
        <location evidence="1">Membrane</location>
        <topology evidence="1">Multi-pass membrane protein</topology>
    </subcellularLocation>
</comment>
<feature type="transmembrane region" description="Helical" evidence="8">
    <location>
        <begin position="896"/>
        <end position="919"/>
    </location>
</feature>
<evidence type="ECO:0000256" key="1">
    <source>
        <dbReference type="ARBA" id="ARBA00004141"/>
    </source>
</evidence>
<feature type="transmembrane region" description="Helical" evidence="8">
    <location>
        <begin position="1083"/>
        <end position="1104"/>
    </location>
</feature>
<dbReference type="Gene3D" id="3.40.50.300">
    <property type="entry name" value="P-loop containing nucleotide triphosphate hydrolases"/>
    <property type="match status" value="2"/>
</dbReference>
<evidence type="ECO:0000259" key="9">
    <source>
        <dbReference type="PROSITE" id="PS50893"/>
    </source>
</evidence>
<dbReference type="PROSITE" id="PS50893">
    <property type="entry name" value="ABC_TRANSPORTER_2"/>
    <property type="match status" value="2"/>
</dbReference>
<keyword evidence="12" id="KW-1185">Reference proteome</keyword>
<dbReference type="InterPro" id="IPR011527">
    <property type="entry name" value="ABC1_TM_dom"/>
</dbReference>
<evidence type="ECO:0000256" key="3">
    <source>
        <dbReference type="ARBA" id="ARBA00022692"/>
    </source>
</evidence>
<feature type="transmembrane region" description="Helical" evidence="8">
    <location>
        <begin position="854"/>
        <end position="876"/>
    </location>
</feature>
<dbReference type="Pfam" id="PF00664">
    <property type="entry name" value="ABC_membrane"/>
    <property type="match status" value="1"/>
</dbReference>
<gene>
    <name evidence="11" type="ORF">JX265_005148</name>
</gene>
<keyword evidence="4" id="KW-0547">Nucleotide-binding</keyword>
<dbReference type="GO" id="GO:0005524">
    <property type="term" value="F:ATP binding"/>
    <property type="evidence" value="ECO:0007669"/>
    <property type="project" value="UniProtKB-KW"/>
</dbReference>
<keyword evidence="5" id="KW-0067">ATP-binding</keyword>
<dbReference type="PANTHER" id="PTHR24223">
    <property type="entry name" value="ATP-BINDING CASSETTE SUB-FAMILY C"/>
    <property type="match status" value="1"/>
</dbReference>
<dbReference type="SUPFAM" id="SSF90123">
    <property type="entry name" value="ABC transporter transmembrane region"/>
    <property type="match status" value="2"/>
</dbReference>
<dbReference type="SMART" id="SM00382">
    <property type="entry name" value="AAA"/>
    <property type="match status" value="2"/>
</dbReference>
<dbReference type="InterPro" id="IPR050173">
    <property type="entry name" value="ABC_transporter_C-like"/>
</dbReference>
<feature type="transmembrane region" description="Helical" evidence="8">
    <location>
        <begin position="452"/>
        <end position="480"/>
    </location>
</feature>
<evidence type="ECO:0000256" key="7">
    <source>
        <dbReference type="ARBA" id="ARBA00023136"/>
    </source>
</evidence>
<feature type="transmembrane region" description="Helical" evidence="8">
    <location>
        <begin position="71"/>
        <end position="89"/>
    </location>
</feature>
<keyword evidence="3 8" id="KW-0812">Transmembrane</keyword>
<proteinExistence type="predicted"/>
<dbReference type="Proteomes" id="UP000829685">
    <property type="component" value="Unassembled WGS sequence"/>
</dbReference>
<feature type="transmembrane region" description="Helical" evidence="8">
    <location>
        <begin position="158"/>
        <end position="177"/>
    </location>
</feature>
<evidence type="ECO:0000313" key="11">
    <source>
        <dbReference type="EMBL" id="KAI1873526.1"/>
    </source>
</evidence>
<dbReference type="GO" id="GO:0016020">
    <property type="term" value="C:membrane"/>
    <property type="evidence" value="ECO:0007669"/>
    <property type="project" value="UniProtKB-SubCell"/>
</dbReference>
<keyword evidence="6 8" id="KW-1133">Transmembrane helix</keyword>
<feature type="domain" description="ABC transmembrane type-1" evidence="10">
    <location>
        <begin position="375"/>
        <end position="521"/>
    </location>
</feature>
<dbReference type="InterPro" id="IPR027417">
    <property type="entry name" value="P-loop_NTPase"/>
</dbReference>
<feature type="transmembrane region" description="Helical" evidence="8">
    <location>
        <begin position="33"/>
        <end position="51"/>
    </location>
</feature>
<dbReference type="InterPro" id="IPR036640">
    <property type="entry name" value="ABC1_TM_sf"/>
</dbReference>
<feature type="domain" description="ABC transporter" evidence="9">
    <location>
        <begin position="1179"/>
        <end position="1437"/>
    </location>
</feature>
<protein>
    <recommendedName>
        <fullName evidence="13">ABC transporter</fullName>
    </recommendedName>
</protein>
<evidence type="ECO:0000256" key="5">
    <source>
        <dbReference type="ARBA" id="ARBA00022840"/>
    </source>
</evidence>
<dbReference type="InterPro" id="IPR044726">
    <property type="entry name" value="ABCC_6TM_D2"/>
</dbReference>
<dbReference type="EMBL" id="JAFIMR010000010">
    <property type="protein sequence ID" value="KAI1873526.1"/>
    <property type="molecule type" value="Genomic_DNA"/>
</dbReference>
<dbReference type="PROSITE" id="PS50929">
    <property type="entry name" value="ABC_TM1F"/>
    <property type="match status" value="2"/>
</dbReference>
<dbReference type="GO" id="GO:0140359">
    <property type="term" value="F:ABC-type transporter activity"/>
    <property type="evidence" value="ECO:0007669"/>
    <property type="project" value="InterPro"/>
</dbReference>
<feature type="domain" description="ABC transporter" evidence="9">
    <location>
        <begin position="579"/>
        <end position="806"/>
    </location>
</feature>
<dbReference type="Pfam" id="PF00005">
    <property type="entry name" value="ABC_tran"/>
    <property type="match status" value="2"/>
</dbReference>
<evidence type="ECO:0000256" key="6">
    <source>
        <dbReference type="ARBA" id="ARBA00022989"/>
    </source>
</evidence>
<comment type="caution">
    <text evidence="11">The sequence shown here is derived from an EMBL/GenBank/DDBJ whole genome shotgun (WGS) entry which is preliminary data.</text>
</comment>
<evidence type="ECO:0000259" key="10">
    <source>
        <dbReference type="PROSITE" id="PS50929"/>
    </source>
</evidence>
<evidence type="ECO:0000313" key="12">
    <source>
        <dbReference type="Proteomes" id="UP000829685"/>
    </source>
</evidence>
<dbReference type="PROSITE" id="PS00211">
    <property type="entry name" value="ABC_TRANSPORTER_1"/>
    <property type="match status" value="1"/>
</dbReference>
<feature type="transmembrane region" description="Helical" evidence="8">
    <location>
        <begin position="133"/>
        <end position="152"/>
    </location>
</feature>
<dbReference type="FunFam" id="1.20.1560.10:FF:000066">
    <property type="entry name" value="ABC multidrug transporter (Eurofung)"/>
    <property type="match status" value="1"/>
</dbReference>
<dbReference type="PANTHER" id="PTHR24223:SF399">
    <property type="entry name" value="ABC TRANSPORTER ATNG"/>
    <property type="match status" value="1"/>
</dbReference>
<feature type="transmembrane region" description="Helical" evidence="8">
    <location>
        <begin position="101"/>
        <end position="121"/>
    </location>
</feature>
<name>A0A9P9WP99_9PEZI</name>
<dbReference type="SUPFAM" id="SSF52540">
    <property type="entry name" value="P-loop containing nucleoside triphosphate hydrolases"/>
    <property type="match status" value="2"/>
</dbReference>
<keyword evidence="7 8" id="KW-0472">Membrane</keyword>
<feature type="domain" description="ABC transmembrane type-1" evidence="10">
    <location>
        <begin position="870"/>
        <end position="1141"/>
    </location>
</feature>
<keyword evidence="2" id="KW-0813">Transport</keyword>
<reference evidence="11" key="1">
    <citation type="submission" date="2021-03" db="EMBL/GenBank/DDBJ databases">
        <title>Revisited historic fungal species revealed as producer of novel bioactive compounds through whole genome sequencing and comparative genomics.</title>
        <authorList>
            <person name="Vignolle G.A."/>
            <person name="Hochenegger N."/>
            <person name="Mach R.L."/>
            <person name="Mach-Aigner A.R."/>
            <person name="Javad Rahimi M."/>
            <person name="Salim K.A."/>
            <person name="Chan C.M."/>
            <person name="Lim L.B.L."/>
            <person name="Cai F."/>
            <person name="Druzhinina I.S."/>
            <person name="U'Ren J.M."/>
            <person name="Derntl C."/>
        </authorList>
    </citation>
    <scope>NUCLEOTIDE SEQUENCE</scope>
    <source>
        <strain evidence="11">TUCIM 5799</strain>
    </source>
</reference>
<evidence type="ECO:0000256" key="2">
    <source>
        <dbReference type="ARBA" id="ARBA00022448"/>
    </source>
</evidence>
<dbReference type="InterPro" id="IPR017871">
    <property type="entry name" value="ABC_transporter-like_CS"/>
</dbReference>
<evidence type="ECO:0008006" key="13">
    <source>
        <dbReference type="Google" id="ProtNLM"/>
    </source>
</evidence>
<evidence type="ECO:0000256" key="4">
    <source>
        <dbReference type="ARBA" id="ARBA00022741"/>
    </source>
</evidence>
<organism evidence="11 12">
    <name type="scientific">Neoarthrinium moseri</name>
    <dbReference type="NCBI Taxonomy" id="1658444"/>
    <lineage>
        <taxon>Eukaryota</taxon>
        <taxon>Fungi</taxon>
        <taxon>Dikarya</taxon>
        <taxon>Ascomycota</taxon>
        <taxon>Pezizomycotina</taxon>
        <taxon>Sordariomycetes</taxon>
        <taxon>Xylariomycetidae</taxon>
        <taxon>Amphisphaeriales</taxon>
        <taxon>Apiosporaceae</taxon>
        <taxon>Neoarthrinium</taxon>
    </lineage>
</organism>
<dbReference type="InterPro" id="IPR003439">
    <property type="entry name" value="ABC_transporter-like_ATP-bd"/>
</dbReference>
<dbReference type="GO" id="GO:0016887">
    <property type="term" value="F:ATP hydrolysis activity"/>
    <property type="evidence" value="ECO:0007669"/>
    <property type="project" value="InterPro"/>
</dbReference>
<accession>A0A9P9WP99</accession>